<dbReference type="InterPro" id="IPR011050">
    <property type="entry name" value="Pectin_lyase_fold/virulence"/>
</dbReference>
<keyword evidence="4" id="KW-0964">Secreted</keyword>
<proteinExistence type="predicted"/>
<keyword evidence="7" id="KW-0998">Cell outer membrane</keyword>
<dbReference type="EMBL" id="JAPVER010000020">
    <property type="protein sequence ID" value="MCZ3366751.1"/>
    <property type="molecule type" value="Genomic_DNA"/>
</dbReference>
<dbReference type="PANTHER" id="PTHR11319">
    <property type="entry name" value="G PROTEIN-COUPLED RECEPTOR-RELATED"/>
    <property type="match status" value="1"/>
</dbReference>
<sequence length="495" mass="53066">MNGSHGNDANDGLSWKTAKLTIANATGTVSDGGTVNIANGVYRGSGNTKIIINKSMTITGQSKSGTIINGDNSAQIFKIQKYPREESMPNLNIVIQNLTITNGNPVGTRGTISTDNVCEDTLTIKDCIFKYNNEAIYCNMGTCAVTGCTFINNTRAISNTATLTITGCTFVNNTAYSGGAIATSGTCTITRSVFTGNKATGDTGGAIHNIGTLNVFNSAFTYNNAAYNGGAIYSKGNLTANFNQITENTCRMGGSIVRNTGGTTNAELNWWGNNNKPTGIGGFTINKWFVLKVNTNSSSVPINTNSKITADLRYDNYGTLHTESYLPNGIPVAFTTNLGTVSAKAYTVKGIAQSTLKSALGGTANVSAIVNSQQVSKLIKIIDKIPPKVSSTNPKNNATGFSRTATISIKFNENIKASTYWSKIYVKNMKTGKTAVISKAIKGNTLYIKMSSKRYPYTWYQIYIPKTAIKDNFNNNLAAAYTFKFKTGKYPLNYQ</sequence>
<evidence type="ECO:0000256" key="2">
    <source>
        <dbReference type="ARBA" id="ARBA00004442"/>
    </source>
</evidence>
<evidence type="ECO:0000256" key="3">
    <source>
        <dbReference type="ARBA" id="ARBA00004613"/>
    </source>
</evidence>
<evidence type="ECO:0000259" key="8">
    <source>
        <dbReference type="Pfam" id="PF13205"/>
    </source>
</evidence>
<comment type="subcellular location">
    <subcellularLocation>
        <location evidence="1">Cell envelope</location>
    </subcellularLocation>
    <subcellularLocation>
        <location evidence="2">Cell outer membrane</location>
    </subcellularLocation>
    <subcellularLocation>
        <location evidence="3">Secreted</location>
    </subcellularLocation>
</comment>
<dbReference type="NCBIfam" id="TIGR01376">
    <property type="entry name" value="POMP_repeat"/>
    <property type="match status" value="2"/>
</dbReference>
<feature type="domain" description="SbsA Ig-like" evidence="8">
    <location>
        <begin position="383"/>
        <end position="487"/>
    </location>
</feature>
<keyword evidence="5" id="KW-0732">Signal</keyword>
<keyword evidence="11" id="KW-1185">Reference proteome</keyword>
<protein>
    <submittedName>
        <fullName evidence="9">Ig-like domain-containing protein</fullName>
    </submittedName>
</protein>
<dbReference type="SUPFAM" id="SSF51126">
    <property type="entry name" value="Pectin lyase-like"/>
    <property type="match status" value="1"/>
</dbReference>
<dbReference type="InterPro" id="IPR032812">
    <property type="entry name" value="SbsA_Ig"/>
</dbReference>
<evidence type="ECO:0000256" key="5">
    <source>
        <dbReference type="ARBA" id="ARBA00022729"/>
    </source>
</evidence>
<gene>
    <name evidence="10" type="ORF">O3H35_15755</name>
    <name evidence="9" type="ORF">O3H54_12745</name>
</gene>
<dbReference type="RefSeq" id="WP_048080857.1">
    <property type="nucleotide sequence ID" value="NZ_JAPVER010000020.1"/>
</dbReference>
<keyword evidence="6" id="KW-0472">Membrane</keyword>
<evidence type="ECO:0000256" key="4">
    <source>
        <dbReference type="ARBA" id="ARBA00022525"/>
    </source>
</evidence>
<evidence type="ECO:0000313" key="9">
    <source>
        <dbReference type="EMBL" id="MCZ3366751.1"/>
    </source>
</evidence>
<evidence type="ECO:0000256" key="6">
    <source>
        <dbReference type="ARBA" id="ARBA00023136"/>
    </source>
</evidence>
<dbReference type="Proteomes" id="UP001068021">
    <property type="component" value="Unassembled WGS sequence"/>
</dbReference>
<dbReference type="Proteomes" id="UP001074446">
    <property type="component" value="Unassembled WGS sequence"/>
</dbReference>
<dbReference type="InterPro" id="IPR012334">
    <property type="entry name" value="Pectin_lyas_fold"/>
</dbReference>
<dbReference type="Pfam" id="PF13205">
    <property type="entry name" value="Big_5"/>
    <property type="match status" value="1"/>
</dbReference>
<evidence type="ECO:0000313" key="11">
    <source>
        <dbReference type="Proteomes" id="UP001068021"/>
    </source>
</evidence>
<organism evidence="9 11">
    <name type="scientific">Methanobacterium veterum</name>
    <dbReference type="NCBI Taxonomy" id="408577"/>
    <lineage>
        <taxon>Archaea</taxon>
        <taxon>Methanobacteriati</taxon>
        <taxon>Methanobacteriota</taxon>
        <taxon>Methanomada group</taxon>
        <taxon>Methanobacteria</taxon>
        <taxon>Methanobacteriales</taxon>
        <taxon>Methanobacteriaceae</taxon>
        <taxon>Methanobacterium</taxon>
    </lineage>
</organism>
<dbReference type="AlphaFoldDB" id="A0A9E4ZWX8"/>
<comment type="caution">
    <text evidence="9">The sequence shown here is derived from an EMBL/GenBank/DDBJ whole genome shotgun (WGS) entry which is preliminary data.</text>
</comment>
<dbReference type="EMBL" id="JAPVES010000030">
    <property type="protein sequence ID" value="MCZ3374103.1"/>
    <property type="molecule type" value="Genomic_DNA"/>
</dbReference>
<accession>A0A9E4ZWX8</accession>
<dbReference type="GO" id="GO:0005576">
    <property type="term" value="C:extracellular region"/>
    <property type="evidence" value="ECO:0007669"/>
    <property type="project" value="UniProtKB-SubCell"/>
</dbReference>
<evidence type="ECO:0000313" key="10">
    <source>
        <dbReference type="EMBL" id="MCZ3374103.1"/>
    </source>
</evidence>
<evidence type="ECO:0000256" key="1">
    <source>
        <dbReference type="ARBA" id="ARBA00004196"/>
    </source>
</evidence>
<dbReference type="InterPro" id="IPR003368">
    <property type="entry name" value="POMP_repeat"/>
</dbReference>
<name>A0A9E4ZWX8_9EURY</name>
<dbReference type="Gene3D" id="2.160.20.10">
    <property type="entry name" value="Single-stranded right-handed beta-helix, Pectin lyase-like"/>
    <property type="match status" value="1"/>
</dbReference>
<reference evidence="9" key="1">
    <citation type="submission" date="2022-12" db="EMBL/GenBank/DDBJ databases">
        <title>Reclassification of two methanogenic archaea species isolated from the Kolyma lowland permafrost.</title>
        <authorList>
            <person name="Trubitsyn V.E."/>
            <person name="Rivkina E.M."/>
            <person name="Shcherbakova V.A."/>
        </authorList>
    </citation>
    <scope>NUCLEOTIDE SEQUENCE</scope>
    <source>
        <strain evidence="9">M2</strain>
        <strain evidence="10">MK4</strain>
    </source>
</reference>
<evidence type="ECO:0000256" key="7">
    <source>
        <dbReference type="ARBA" id="ARBA00023237"/>
    </source>
</evidence>
<dbReference type="PANTHER" id="PTHR11319:SF35">
    <property type="entry name" value="OUTER MEMBRANE PROTEIN PMPC-RELATED"/>
    <property type="match status" value="1"/>
</dbReference>